<dbReference type="PANTHER" id="PTHR28163:SF1">
    <property type="entry name" value="PROTEIN PET117 HOMOLOG, MITOCHONDRIAL"/>
    <property type="match status" value="1"/>
</dbReference>
<evidence type="ECO:0000256" key="5">
    <source>
        <dbReference type="SAM" id="MobiDB-lite"/>
    </source>
</evidence>
<dbReference type="GO" id="GO:0005739">
    <property type="term" value="C:mitochondrion"/>
    <property type="evidence" value="ECO:0007669"/>
    <property type="project" value="UniProtKB-SubCell"/>
</dbReference>
<evidence type="ECO:0000256" key="2">
    <source>
        <dbReference type="ARBA" id="ARBA00008197"/>
    </source>
</evidence>
<evidence type="ECO:0000256" key="4">
    <source>
        <dbReference type="ARBA" id="ARBA00023128"/>
    </source>
</evidence>
<keyword evidence="8" id="KW-1185">Reference proteome</keyword>
<keyword evidence="4" id="KW-0496">Mitochondrion</keyword>
<gene>
    <name evidence="7" type="ORF">FFLO_03428</name>
</gene>
<comment type="similarity">
    <text evidence="2">Belongs to the PET117 family.</text>
</comment>
<keyword evidence="3" id="KW-0809">Transit peptide</keyword>
<dbReference type="PANTHER" id="PTHR28163">
    <property type="entry name" value="PROTEIN PET117 HOMOLOG, MITOCHONDRIAL"/>
    <property type="match status" value="1"/>
</dbReference>
<protein>
    <recommendedName>
        <fullName evidence="9">Cytochrome c oxidase assembly protein</fullName>
    </recommendedName>
</protein>
<reference evidence="7" key="1">
    <citation type="submission" date="2020-04" db="EMBL/GenBank/DDBJ databases">
        <title>Analysis of mating type loci in Filobasidium floriforme.</title>
        <authorList>
            <person name="Nowrousian M."/>
        </authorList>
    </citation>
    <scope>NUCLEOTIDE SEQUENCE</scope>
    <source>
        <strain evidence="7">CBS 6242</strain>
    </source>
</reference>
<name>A0A8K0JKP3_9TREE</name>
<dbReference type="AlphaFoldDB" id="A0A8K0JKP3"/>
<dbReference type="EMBL" id="JABELV010000063">
    <property type="protein sequence ID" value="KAG7539629.1"/>
    <property type="molecule type" value="Genomic_DNA"/>
</dbReference>
<accession>A0A8K0JKP3</accession>
<comment type="subcellular location">
    <subcellularLocation>
        <location evidence="1">Mitochondrion</location>
    </subcellularLocation>
</comment>
<evidence type="ECO:0000256" key="6">
    <source>
        <dbReference type="SAM" id="SignalP"/>
    </source>
</evidence>
<proteinExistence type="inferred from homology"/>
<dbReference type="GO" id="GO:0033617">
    <property type="term" value="P:mitochondrial respiratory chain complex IV assembly"/>
    <property type="evidence" value="ECO:0007669"/>
    <property type="project" value="TreeGrafter"/>
</dbReference>
<dbReference type="Proteomes" id="UP000812966">
    <property type="component" value="Unassembled WGS sequence"/>
</dbReference>
<sequence>MSRASKIFFAGSCALTAGTIWAVHHIQVTEQANMYQGVIKDEARVKAKQTQLATQNASSGQLPSIPSRATAERQLEYERNLKLQESLKREQHVGTTWEDTRTTKQDARMV</sequence>
<dbReference type="Pfam" id="PF15786">
    <property type="entry name" value="PET117"/>
    <property type="match status" value="1"/>
</dbReference>
<keyword evidence="6" id="KW-0732">Signal</keyword>
<evidence type="ECO:0008006" key="9">
    <source>
        <dbReference type="Google" id="ProtNLM"/>
    </source>
</evidence>
<feature type="region of interest" description="Disordered" evidence="5">
    <location>
        <begin position="90"/>
        <end position="110"/>
    </location>
</feature>
<evidence type="ECO:0000313" key="8">
    <source>
        <dbReference type="Proteomes" id="UP000812966"/>
    </source>
</evidence>
<evidence type="ECO:0000256" key="1">
    <source>
        <dbReference type="ARBA" id="ARBA00004173"/>
    </source>
</evidence>
<comment type="caution">
    <text evidence="7">The sequence shown here is derived from an EMBL/GenBank/DDBJ whole genome shotgun (WGS) entry which is preliminary data.</text>
</comment>
<feature type="chain" id="PRO_5035453562" description="Cytochrome c oxidase assembly protein" evidence="6">
    <location>
        <begin position="23"/>
        <end position="110"/>
    </location>
</feature>
<dbReference type="InterPro" id="IPR031568">
    <property type="entry name" value="Pet117"/>
</dbReference>
<feature type="signal peptide" evidence="6">
    <location>
        <begin position="1"/>
        <end position="22"/>
    </location>
</feature>
<organism evidence="7 8">
    <name type="scientific">Filobasidium floriforme</name>
    <dbReference type="NCBI Taxonomy" id="5210"/>
    <lineage>
        <taxon>Eukaryota</taxon>
        <taxon>Fungi</taxon>
        <taxon>Dikarya</taxon>
        <taxon>Basidiomycota</taxon>
        <taxon>Agaricomycotina</taxon>
        <taxon>Tremellomycetes</taxon>
        <taxon>Filobasidiales</taxon>
        <taxon>Filobasidiaceae</taxon>
        <taxon>Filobasidium</taxon>
    </lineage>
</organism>
<evidence type="ECO:0000256" key="3">
    <source>
        <dbReference type="ARBA" id="ARBA00022946"/>
    </source>
</evidence>
<evidence type="ECO:0000313" key="7">
    <source>
        <dbReference type="EMBL" id="KAG7539629.1"/>
    </source>
</evidence>